<sequence length="98" mass="10477">MIRHSTVAGAVVTGDYGWETRRFRLHRRAAAGAAAADPARHGCGHGGDGRLQAGGEEAARRHIRSPLLAPCAWIRLRWGISGADACGSMADPARILHW</sequence>
<dbReference type="Proteomes" id="UP000026961">
    <property type="component" value="Chromosome 4"/>
</dbReference>
<dbReference type="AlphaFoldDB" id="A0A0D9ZJL5"/>
<evidence type="ECO:0000313" key="2">
    <source>
        <dbReference type="Proteomes" id="UP000026961"/>
    </source>
</evidence>
<reference evidence="1" key="1">
    <citation type="submission" date="2015-04" db="UniProtKB">
        <authorList>
            <consortium name="EnsemblPlants"/>
        </authorList>
    </citation>
    <scope>IDENTIFICATION</scope>
</reference>
<keyword evidence="2" id="KW-1185">Reference proteome</keyword>
<dbReference type="HOGENOM" id="CLU_2546575_0_0_1"/>
<accession>A0A0D9ZJL5</accession>
<dbReference type="Gramene" id="OGLUM04G09120.1">
    <property type="protein sequence ID" value="OGLUM04G09120.1"/>
    <property type="gene ID" value="OGLUM04G09120"/>
</dbReference>
<name>A0A0D9ZJL5_9ORYZ</name>
<proteinExistence type="predicted"/>
<evidence type="ECO:0000313" key="1">
    <source>
        <dbReference type="EnsemblPlants" id="OGLUM04G09120.1"/>
    </source>
</evidence>
<reference evidence="1" key="2">
    <citation type="submission" date="2018-05" db="EMBL/GenBank/DDBJ databases">
        <title>OgluRS3 (Oryza glumaepatula Reference Sequence Version 3).</title>
        <authorList>
            <person name="Zhang J."/>
            <person name="Kudrna D."/>
            <person name="Lee S."/>
            <person name="Talag J."/>
            <person name="Welchert J."/>
            <person name="Wing R.A."/>
        </authorList>
    </citation>
    <scope>NUCLEOTIDE SEQUENCE [LARGE SCALE GENOMIC DNA]</scope>
</reference>
<protein>
    <submittedName>
        <fullName evidence="1">Uncharacterized protein</fullName>
    </submittedName>
</protein>
<dbReference type="EnsemblPlants" id="OGLUM04G09120.1">
    <property type="protein sequence ID" value="OGLUM04G09120.1"/>
    <property type="gene ID" value="OGLUM04G09120"/>
</dbReference>
<organism evidence="1">
    <name type="scientific">Oryza glumipatula</name>
    <dbReference type="NCBI Taxonomy" id="40148"/>
    <lineage>
        <taxon>Eukaryota</taxon>
        <taxon>Viridiplantae</taxon>
        <taxon>Streptophyta</taxon>
        <taxon>Embryophyta</taxon>
        <taxon>Tracheophyta</taxon>
        <taxon>Spermatophyta</taxon>
        <taxon>Magnoliopsida</taxon>
        <taxon>Liliopsida</taxon>
        <taxon>Poales</taxon>
        <taxon>Poaceae</taxon>
        <taxon>BOP clade</taxon>
        <taxon>Oryzoideae</taxon>
        <taxon>Oryzeae</taxon>
        <taxon>Oryzinae</taxon>
        <taxon>Oryza</taxon>
    </lineage>
</organism>